<evidence type="ECO:0000313" key="3">
    <source>
        <dbReference type="Proteomes" id="UP000728185"/>
    </source>
</evidence>
<evidence type="ECO:0000256" key="1">
    <source>
        <dbReference type="SAM" id="MobiDB-lite"/>
    </source>
</evidence>
<keyword evidence="3" id="KW-1185">Reference proteome</keyword>
<feature type="compositionally biased region" description="Basic and acidic residues" evidence="1">
    <location>
        <begin position="59"/>
        <end position="68"/>
    </location>
</feature>
<sequence>MFSMCNRLFSSGEKTTIVDGKYFCVACASQGSNGFSGSHPTGDLDSVPPSLSSPSKSKTFPDRGRKDPVSSAVSWTQKTLPTGLRPSTPPSDINQEDGPVHTNMTNGVDKEYPLVSEQLTVQIHENGYLRE</sequence>
<dbReference type="AlphaFoldDB" id="A0A8E0RWD6"/>
<protein>
    <submittedName>
        <fullName evidence="2">Uncharacterized protein</fullName>
    </submittedName>
</protein>
<reference evidence="2" key="1">
    <citation type="submission" date="2019-05" db="EMBL/GenBank/DDBJ databases">
        <title>Annotation for the trematode Fasciolopsis buski.</title>
        <authorList>
            <person name="Choi Y.-J."/>
        </authorList>
    </citation>
    <scope>NUCLEOTIDE SEQUENCE</scope>
    <source>
        <strain evidence="2">HT</strain>
        <tissue evidence="2">Whole worm</tissue>
    </source>
</reference>
<feature type="compositionally biased region" description="Low complexity" evidence="1">
    <location>
        <begin position="43"/>
        <end position="58"/>
    </location>
</feature>
<accession>A0A8E0RWD6</accession>
<comment type="caution">
    <text evidence="2">The sequence shown here is derived from an EMBL/GenBank/DDBJ whole genome shotgun (WGS) entry which is preliminary data.</text>
</comment>
<organism evidence="2 3">
    <name type="scientific">Fasciolopsis buskii</name>
    <dbReference type="NCBI Taxonomy" id="27845"/>
    <lineage>
        <taxon>Eukaryota</taxon>
        <taxon>Metazoa</taxon>
        <taxon>Spiralia</taxon>
        <taxon>Lophotrochozoa</taxon>
        <taxon>Platyhelminthes</taxon>
        <taxon>Trematoda</taxon>
        <taxon>Digenea</taxon>
        <taxon>Plagiorchiida</taxon>
        <taxon>Echinostomata</taxon>
        <taxon>Echinostomatoidea</taxon>
        <taxon>Fasciolidae</taxon>
        <taxon>Fasciolopsis</taxon>
    </lineage>
</organism>
<dbReference type="EMBL" id="LUCM01003639">
    <property type="protein sequence ID" value="KAA0195529.1"/>
    <property type="molecule type" value="Genomic_DNA"/>
</dbReference>
<evidence type="ECO:0000313" key="2">
    <source>
        <dbReference type="EMBL" id="KAA0195529.1"/>
    </source>
</evidence>
<proteinExistence type="predicted"/>
<dbReference type="Proteomes" id="UP000728185">
    <property type="component" value="Unassembled WGS sequence"/>
</dbReference>
<dbReference type="OrthoDB" id="1746725at2759"/>
<name>A0A8E0RWD6_9TREM</name>
<gene>
    <name evidence="2" type="ORF">FBUS_09006</name>
</gene>
<feature type="compositionally biased region" description="Polar residues" evidence="1">
    <location>
        <begin position="71"/>
        <end position="80"/>
    </location>
</feature>
<feature type="region of interest" description="Disordered" evidence="1">
    <location>
        <begin position="35"/>
        <end position="107"/>
    </location>
</feature>